<sequence length="71" mass="7744">KAWGLLSVAVRLCNDVNEGARINSHSYWFISVFDYDDSGQKAWRSAPLQAVYFGSLRAGGALPPQWPGSSA</sequence>
<evidence type="ECO:0000313" key="1">
    <source>
        <dbReference type="EMBL" id="SCM54941.1"/>
    </source>
</evidence>
<dbReference type="Proteomes" id="UP000094844">
    <property type="component" value="Unassembled WGS sequence"/>
</dbReference>
<name>A0A1C6Z756_HAFAL</name>
<organism evidence="1 2">
    <name type="scientific">Hafnia alvei</name>
    <dbReference type="NCBI Taxonomy" id="569"/>
    <lineage>
        <taxon>Bacteria</taxon>
        <taxon>Pseudomonadati</taxon>
        <taxon>Pseudomonadota</taxon>
        <taxon>Gammaproteobacteria</taxon>
        <taxon>Enterobacterales</taxon>
        <taxon>Hafniaceae</taxon>
        <taxon>Hafnia</taxon>
    </lineage>
</organism>
<proteinExistence type="predicted"/>
<dbReference type="EMBL" id="FMIQ01000083">
    <property type="protein sequence ID" value="SCM54941.1"/>
    <property type="molecule type" value="Genomic_DNA"/>
</dbReference>
<accession>A0A1C6Z756</accession>
<protein>
    <submittedName>
        <fullName evidence="1">Uncharacterized protein</fullName>
    </submittedName>
</protein>
<reference evidence="1 2" key="1">
    <citation type="submission" date="2016-09" db="EMBL/GenBank/DDBJ databases">
        <authorList>
            <person name="Capua I."/>
            <person name="De Benedictis P."/>
            <person name="Joannis T."/>
            <person name="Lombin L.H."/>
            <person name="Cattoli G."/>
        </authorList>
    </citation>
    <scope>NUCLEOTIDE SEQUENCE [LARGE SCALE GENOMIC DNA]</scope>
    <source>
        <strain evidence="1 2">GB001</strain>
    </source>
</reference>
<feature type="non-terminal residue" evidence="1">
    <location>
        <position position="1"/>
    </location>
</feature>
<evidence type="ECO:0000313" key="2">
    <source>
        <dbReference type="Proteomes" id="UP000094844"/>
    </source>
</evidence>
<gene>
    <name evidence="1" type="ORF">BN1044_04454</name>
</gene>
<dbReference type="AlphaFoldDB" id="A0A1C6Z756"/>